<dbReference type="InterPro" id="IPR021373">
    <property type="entry name" value="DUF2993"/>
</dbReference>
<comment type="caution">
    <text evidence="1">The sequence shown here is derived from an EMBL/GenBank/DDBJ whole genome shotgun (WGS) entry which is preliminary data.</text>
</comment>
<proteinExistence type="predicted"/>
<protein>
    <submittedName>
        <fullName evidence="1">DUF2993 domain-containing protein</fullName>
    </submittedName>
</protein>
<dbReference type="RefSeq" id="WP_244350739.1">
    <property type="nucleotide sequence ID" value="NZ_JAFIRA010000027.1"/>
</dbReference>
<evidence type="ECO:0000313" key="1">
    <source>
        <dbReference type="EMBL" id="MCJ2543417.1"/>
    </source>
</evidence>
<gene>
    <name evidence="1" type="ORF">JX360_10940</name>
</gene>
<keyword evidence="2" id="KW-1185">Reference proteome</keyword>
<dbReference type="EMBL" id="JAFIRA010000027">
    <property type="protein sequence ID" value="MCJ2543417.1"/>
    <property type="molecule type" value="Genomic_DNA"/>
</dbReference>
<dbReference type="Pfam" id="PF11209">
    <property type="entry name" value="LmeA"/>
    <property type="match status" value="1"/>
</dbReference>
<dbReference type="Proteomes" id="UP000830835">
    <property type="component" value="Unassembled WGS sequence"/>
</dbReference>
<evidence type="ECO:0000313" key="2">
    <source>
        <dbReference type="Proteomes" id="UP000830835"/>
    </source>
</evidence>
<accession>A0ABT0CCI3</accession>
<organism evidence="1 2">
    <name type="scientific">Thermostichus vulcanus str. 'Rupite'</name>
    <dbReference type="NCBI Taxonomy" id="2813851"/>
    <lineage>
        <taxon>Bacteria</taxon>
        <taxon>Bacillati</taxon>
        <taxon>Cyanobacteriota</taxon>
        <taxon>Cyanophyceae</taxon>
        <taxon>Thermostichales</taxon>
        <taxon>Thermostichaceae</taxon>
        <taxon>Thermostichus</taxon>
    </lineage>
</organism>
<reference evidence="1" key="1">
    <citation type="submission" date="2021-02" db="EMBL/GenBank/DDBJ databases">
        <title>The CRISPR/cas machinery reduction and long-range gene transfer in the hot spring cyanobacterium Synechococcus.</title>
        <authorList>
            <person name="Dvorak P."/>
            <person name="Jahodarova E."/>
            <person name="Hasler P."/>
            <person name="Poulickova A."/>
        </authorList>
    </citation>
    <scope>NUCLEOTIDE SEQUENCE</scope>
    <source>
        <strain evidence="1">Rupite</strain>
    </source>
</reference>
<sequence length="273" mass="30100">MEILAVLLGLLTGLGGGAGYLADQSARQLLLDQLDRAEILEVRIQSQPNYRLLNGEADRLLIAGRGLYRAPFPRIEVLELETDALAINPSSFQGDPLRLDRPLQAAVRIVVRAEDLNAALNSPEILSQFQNIQADLPFGGRREEPSRFDLRQPRIDLLDPNRIQLSAILVERNGEMEQSIDVAFNAGIRVEGGQSLRLQDPEFVVASVRVPDEISEAFLGGLNEVFNLEELEELGILLRVLSLEVGSDQLEVIGFVRVETLAHLTGSRRAALP</sequence>
<name>A0ABT0CCI3_THEVL</name>